<sequence length="76" mass="8286">MISPSGDTATPEGLAEEAKAERDYKGRALISFGGGKKDGRKQKGLLKKNVGIAIITMFFEVDFMASLCKYIEENNV</sequence>
<protein>
    <submittedName>
        <fullName evidence="2">Uncharacterized protein</fullName>
    </submittedName>
</protein>
<reference evidence="2" key="1">
    <citation type="journal article" date="2014" name="Front. Microbiol.">
        <title>High frequency of phylogenetically diverse reductive dehalogenase-homologous genes in deep subseafloor sedimentary metagenomes.</title>
        <authorList>
            <person name="Kawai M."/>
            <person name="Futagami T."/>
            <person name="Toyoda A."/>
            <person name="Takaki Y."/>
            <person name="Nishi S."/>
            <person name="Hori S."/>
            <person name="Arai W."/>
            <person name="Tsubouchi T."/>
            <person name="Morono Y."/>
            <person name="Uchiyama I."/>
            <person name="Ito T."/>
            <person name="Fujiyama A."/>
            <person name="Inagaki F."/>
            <person name="Takami H."/>
        </authorList>
    </citation>
    <scope>NUCLEOTIDE SEQUENCE</scope>
    <source>
        <strain evidence="2">Expedition CK06-06</strain>
    </source>
</reference>
<dbReference type="AlphaFoldDB" id="X0WGY8"/>
<dbReference type="EMBL" id="BARS01039745">
    <property type="protein sequence ID" value="GAG22447.1"/>
    <property type="molecule type" value="Genomic_DNA"/>
</dbReference>
<evidence type="ECO:0000256" key="1">
    <source>
        <dbReference type="SAM" id="MobiDB-lite"/>
    </source>
</evidence>
<feature type="region of interest" description="Disordered" evidence="1">
    <location>
        <begin position="1"/>
        <end position="21"/>
    </location>
</feature>
<comment type="caution">
    <text evidence="2">The sequence shown here is derived from an EMBL/GenBank/DDBJ whole genome shotgun (WGS) entry which is preliminary data.</text>
</comment>
<name>X0WGY8_9ZZZZ</name>
<proteinExistence type="predicted"/>
<organism evidence="2">
    <name type="scientific">marine sediment metagenome</name>
    <dbReference type="NCBI Taxonomy" id="412755"/>
    <lineage>
        <taxon>unclassified sequences</taxon>
        <taxon>metagenomes</taxon>
        <taxon>ecological metagenomes</taxon>
    </lineage>
</organism>
<evidence type="ECO:0000313" key="2">
    <source>
        <dbReference type="EMBL" id="GAG22447.1"/>
    </source>
</evidence>
<accession>X0WGY8</accession>
<gene>
    <name evidence="2" type="ORF">S01H1_60671</name>
</gene>